<evidence type="ECO:0000256" key="3">
    <source>
        <dbReference type="ARBA" id="ARBA00022842"/>
    </source>
</evidence>
<dbReference type="InterPro" id="IPR002058">
    <property type="entry name" value="PAP_assoc"/>
</dbReference>
<dbReference type="PANTHER" id="PTHR12271:SF40">
    <property type="entry name" value="POLY(A) RNA POLYMERASE GLD2"/>
    <property type="match status" value="1"/>
</dbReference>
<keyword evidence="1" id="KW-0808">Transferase</keyword>
<feature type="domain" description="PAP-associated" evidence="5">
    <location>
        <begin position="84"/>
        <end position="138"/>
    </location>
</feature>
<dbReference type="Gene3D" id="1.10.1410.10">
    <property type="match status" value="1"/>
</dbReference>
<proteinExistence type="inferred from homology"/>
<accession>A0A913YBB6</accession>
<dbReference type="GO" id="GO:0031123">
    <property type="term" value="P:RNA 3'-end processing"/>
    <property type="evidence" value="ECO:0007669"/>
    <property type="project" value="TreeGrafter"/>
</dbReference>
<dbReference type="OrthoDB" id="2274644at2759"/>
<keyword evidence="7" id="KW-1185">Reference proteome</keyword>
<protein>
    <recommendedName>
        <fullName evidence="5">PAP-associated domain-containing protein</fullName>
    </recommendedName>
</protein>
<keyword evidence="2" id="KW-0479">Metal-binding</keyword>
<keyword evidence="3" id="KW-0460">Magnesium</keyword>
<dbReference type="GO" id="GO:1990817">
    <property type="term" value="F:poly(A) RNA polymerase activity"/>
    <property type="evidence" value="ECO:0007669"/>
    <property type="project" value="TreeGrafter"/>
</dbReference>
<dbReference type="Pfam" id="PF03828">
    <property type="entry name" value="PAP_assoc"/>
    <property type="match status" value="1"/>
</dbReference>
<evidence type="ECO:0000256" key="4">
    <source>
        <dbReference type="ARBA" id="ARBA00038491"/>
    </source>
</evidence>
<dbReference type="Proteomes" id="UP000887567">
    <property type="component" value="Unplaced"/>
</dbReference>
<evidence type="ECO:0000313" key="7">
    <source>
        <dbReference type="Proteomes" id="UP000887567"/>
    </source>
</evidence>
<comment type="similarity">
    <text evidence="4">Belongs to the DNA polymerase type-B-like family. GLD2 subfamily.</text>
</comment>
<dbReference type="GeneID" id="110254956"/>
<dbReference type="EnsemblMetazoa" id="XM_021062010.1">
    <property type="protein sequence ID" value="XP_020917669.1"/>
    <property type="gene ID" value="LOC110254956"/>
</dbReference>
<evidence type="ECO:0000313" key="6">
    <source>
        <dbReference type="EnsemblMetazoa" id="XP_020917669.1"/>
    </source>
</evidence>
<reference evidence="6" key="1">
    <citation type="submission" date="2022-11" db="UniProtKB">
        <authorList>
            <consortium name="EnsemblMetazoa"/>
        </authorList>
    </citation>
    <scope>IDENTIFICATION</scope>
</reference>
<dbReference type="OMA" id="HERAKFE"/>
<dbReference type="PANTHER" id="PTHR12271">
    <property type="entry name" value="POLY A POLYMERASE CID PAP -RELATED"/>
    <property type="match status" value="1"/>
</dbReference>
<name>A0A913YBB6_EXADI</name>
<dbReference type="RefSeq" id="XP_020917669.1">
    <property type="nucleotide sequence ID" value="XM_021062010.1"/>
</dbReference>
<evidence type="ECO:0000256" key="1">
    <source>
        <dbReference type="ARBA" id="ARBA00022679"/>
    </source>
</evidence>
<dbReference type="GO" id="GO:0046872">
    <property type="term" value="F:metal ion binding"/>
    <property type="evidence" value="ECO:0007669"/>
    <property type="project" value="UniProtKB-KW"/>
</dbReference>
<organism evidence="6 7">
    <name type="scientific">Exaiptasia diaphana</name>
    <name type="common">Tropical sea anemone</name>
    <name type="synonym">Aiptasia pulchella</name>
    <dbReference type="NCBI Taxonomy" id="2652724"/>
    <lineage>
        <taxon>Eukaryota</taxon>
        <taxon>Metazoa</taxon>
        <taxon>Cnidaria</taxon>
        <taxon>Anthozoa</taxon>
        <taxon>Hexacorallia</taxon>
        <taxon>Actiniaria</taxon>
        <taxon>Aiptasiidae</taxon>
        <taxon>Exaiptasia</taxon>
    </lineage>
</organism>
<evidence type="ECO:0000256" key="2">
    <source>
        <dbReference type="ARBA" id="ARBA00022723"/>
    </source>
</evidence>
<evidence type="ECO:0000259" key="5">
    <source>
        <dbReference type="Pfam" id="PF03828"/>
    </source>
</evidence>
<dbReference type="SUPFAM" id="SSF81631">
    <property type="entry name" value="PAP/OAS1 substrate-binding domain"/>
    <property type="match status" value="1"/>
</dbReference>
<sequence>MVIKKWAKTHGINEAKDGTLSSYALTLMTIHFLQCGCKPPVLPSLQQMFPDFFSDDGNVQDLMKLDVQKFFQERNISRSQNVESLGELLLGFFQYFSNTFSWSSSVISVRLGRVYSTEFGVLPKNKYIYIEEPFDSNNVAKTVYNSENFNKIKMKISLAANKLRVSPSLKSII</sequence>
<dbReference type="KEGG" id="epa:110254956"/>
<dbReference type="AlphaFoldDB" id="A0A913YBB6"/>